<dbReference type="InterPro" id="IPR012910">
    <property type="entry name" value="Plug_dom"/>
</dbReference>
<dbReference type="HOGENOM" id="CLU_008287_16_0_6"/>
<dbReference type="PANTHER" id="PTHR30069">
    <property type="entry name" value="TONB-DEPENDENT OUTER MEMBRANE RECEPTOR"/>
    <property type="match status" value="1"/>
</dbReference>
<dbReference type="GO" id="GO:0015344">
    <property type="term" value="F:siderophore uptake transmembrane transporter activity"/>
    <property type="evidence" value="ECO:0007669"/>
    <property type="project" value="TreeGrafter"/>
</dbReference>
<dbReference type="InterPro" id="IPR036942">
    <property type="entry name" value="Beta-barrel_TonB_sf"/>
</dbReference>
<evidence type="ECO:0000313" key="13">
    <source>
        <dbReference type="EMBL" id="ABJ10794.1"/>
    </source>
</evidence>
<keyword evidence="3 8" id="KW-1134">Transmembrane beta strand</keyword>
<keyword evidence="4 8" id="KW-0812">Transmembrane</keyword>
<evidence type="ECO:0000256" key="1">
    <source>
        <dbReference type="ARBA" id="ARBA00004571"/>
    </source>
</evidence>
<evidence type="ECO:0000256" key="6">
    <source>
        <dbReference type="ARBA" id="ARBA00023136"/>
    </source>
</evidence>
<gene>
    <name evidence="13" type="ordered locus">PA14_43650</name>
</gene>
<sequence length="705" mass="79220">MPIASRAPVSLTLLALLALLFGSKLAAADLFNDPSGVPEVLTATRLKQSPAEVPGSISVLDRELIVASGARDIPELMRLVPGMMVGYLSGNQPTVNYHGTSMSGARRLQVLIDGRSVYRPGLASVDWSDLPLALEDVERIEVFRGPNTVSYGANALMGVINIITRAPGESPGTRLKYTAGQRGIRDWYASQSIALEDSDFRLSLSGQEDDGFDHDLDGHALRDGRRLSRFNLNASHSLAPNQSLEWQLAAKEGSNQHPYAYRSPFPQVPDDVDNSDTLAHDYAGSLRWNVDLDPRHSFYIQGYAQHWERRQEWNACEAGIAFSPQLAQLWELNPDYLRRFADDPTRLPPGSAQELQLATQVLDQLRNGGLRPVCGRVDRNIRESRYDLEMQDTLSLGDNLRLLNGLSYRYDQANSETFYGGRVSSQIWRLFSQLEWHAGEHWLLQGGGMLEDVEGSGSSFSPRLAVNYLFNPQHSLRAVYSEAVRSPGMYENDVDWRYRVRHLTPAPYGQSEAYYFASAHGPGDLGKEHTRSREIGYNGFFRETGLAMDVRLFHEEITGLISDPLSVVDFSPDNGDRIRFSGAEGQLDWRLGLRDRLRATYAYLDYDATSRYDRRLTARHGGSAGWMRDWGQGWSSALFYYGDDSLNGHRFERVDLRLAKRIPLGKAALELAGVLQQRLDDQPLTFPDNRYDSRHLLYFSAEVTF</sequence>
<dbReference type="Gene3D" id="2.170.130.10">
    <property type="entry name" value="TonB-dependent receptor, plug domain"/>
    <property type="match status" value="1"/>
</dbReference>
<keyword evidence="10" id="KW-0732">Signal</keyword>
<keyword evidence="2 8" id="KW-0813">Transport</keyword>
<keyword evidence="7 8" id="KW-0998">Cell outer membrane</keyword>
<dbReference type="Pfam" id="PF00593">
    <property type="entry name" value="TonB_dep_Rec_b-barrel"/>
    <property type="match status" value="1"/>
</dbReference>
<keyword evidence="13" id="KW-0675">Receptor</keyword>
<dbReference type="InterPro" id="IPR000531">
    <property type="entry name" value="Beta-barrel_TonB"/>
</dbReference>
<dbReference type="KEGG" id="pau:PA14_43650"/>
<keyword evidence="6 8" id="KW-0472">Membrane</keyword>
<comment type="similarity">
    <text evidence="8 9">Belongs to the TonB-dependent receptor family.</text>
</comment>
<feature type="signal peptide" evidence="10">
    <location>
        <begin position="1"/>
        <end position="26"/>
    </location>
</feature>
<dbReference type="EMBL" id="CP000438">
    <property type="protein sequence ID" value="ABJ10794.1"/>
    <property type="molecule type" value="Genomic_DNA"/>
</dbReference>
<dbReference type="PROSITE" id="PS52016">
    <property type="entry name" value="TONB_DEPENDENT_REC_3"/>
    <property type="match status" value="1"/>
</dbReference>
<feature type="domain" description="TonB-dependent receptor plug" evidence="12">
    <location>
        <begin position="51"/>
        <end position="159"/>
    </location>
</feature>
<evidence type="ECO:0000256" key="3">
    <source>
        <dbReference type="ARBA" id="ARBA00022452"/>
    </source>
</evidence>
<protein>
    <submittedName>
        <fullName evidence="13">Putative outer membrane receptor protein</fullName>
    </submittedName>
</protein>
<dbReference type="RefSeq" id="WP_003140144.1">
    <property type="nucleotide sequence ID" value="NC_008463.1"/>
</dbReference>
<dbReference type="Pfam" id="PF07715">
    <property type="entry name" value="Plug"/>
    <property type="match status" value="1"/>
</dbReference>
<feature type="chain" id="PRO_5030007482" evidence="10">
    <location>
        <begin position="27"/>
        <end position="705"/>
    </location>
</feature>
<evidence type="ECO:0000256" key="10">
    <source>
        <dbReference type="SAM" id="SignalP"/>
    </source>
</evidence>
<dbReference type="GO" id="GO:0009279">
    <property type="term" value="C:cell outer membrane"/>
    <property type="evidence" value="ECO:0007669"/>
    <property type="project" value="UniProtKB-SubCell"/>
</dbReference>
<dbReference type="GO" id="GO:0044718">
    <property type="term" value="P:siderophore transmembrane transport"/>
    <property type="evidence" value="ECO:0007669"/>
    <property type="project" value="TreeGrafter"/>
</dbReference>
<proteinExistence type="inferred from homology"/>
<evidence type="ECO:0000313" key="14">
    <source>
        <dbReference type="Proteomes" id="UP000000653"/>
    </source>
</evidence>
<organism evidence="13 14">
    <name type="scientific">Pseudomonas aeruginosa (strain UCBPP-PA14)</name>
    <dbReference type="NCBI Taxonomy" id="208963"/>
    <lineage>
        <taxon>Bacteria</taxon>
        <taxon>Pseudomonadati</taxon>
        <taxon>Pseudomonadota</taxon>
        <taxon>Gammaproteobacteria</taxon>
        <taxon>Pseudomonadales</taxon>
        <taxon>Pseudomonadaceae</taxon>
        <taxon>Pseudomonas</taxon>
    </lineage>
</organism>
<keyword evidence="5 9" id="KW-0798">TonB box</keyword>
<evidence type="ECO:0000259" key="11">
    <source>
        <dbReference type="Pfam" id="PF00593"/>
    </source>
</evidence>
<evidence type="ECO:0000259" key="12">
    <source>
        <dbReference type="Pfam" id="PF07715"/>
    </source>
</evidence>
<comment type="subcellular location">
    <subcellularLocation>
        <location evidence="1 8">Cell outer membrane</location>
        <topology evidence="1 8">Multi-pass membrane protein</topology>
    </subcellularLocation>
</comment>
<evidence type="ECO:0000256" key="7">
    <source>
        <dbReference type="ARBA" id="ARBA00023237"/>
    </source>
</evidence>
<dbReference type="InterPro" id="IPR037066">
    <property type="entry name" value="Plug_dom_sf"/>
</dbReference>
<evidence type="ECO:0000256" key="2">
    <source>
        <dbReference type="ARBA" id="ARBA00022448"/>
    </source>
</evidence>
<dbReference type="Gene3D" id="2.40.170.20">
    <property type="entry name" value="TonB-dependent receptor, beta-barrel domain"/>
    <property type="match status" value="1"/>
</dbReference>
<dbReference type="InterPro" id="IPR039426">
    <property type="entry name" value="TonB-dep_rcpt-like"/>
</dbReference>
<reference evidence="13 14" key="1">
    <citation type="journal article" date="2006" name="Genome Biol.">
        <title>Genomic analysis reveals that Pseudomonas aeruginosa virulence is combinatorial.</title>
        <authorList>
            <person name="Lee D.G."/>
            <person name="Urbach J.M."/>
            <person name="Wu G."/>
            <person name="Liberati N.T."/>
            <person name="Feinbaum R.L."/>
            <person name="Miyata S."/>
            <person name="Diggins L.T."/>
            <person name="He J."/>
            <person name="Saucier M."/>
            <person name="Deziel E."/>
            <person name="Friedman L."/>
            <person name="Li L."/>
            <person name="Grills G."/>
            <person name="Montgomery K."/>
            <person name="Kucherlapati R."/>
            <person name="Rahme L.G."/>
            <person name="Ausubel F.M."/>
        </authorList>
    </citation>
    <scope>NUCLEOTIDE SEQUENCE [LARGE SCALE GENOMIC DNA]</scope>
    <source>
        <strain evidence="13 14">UCBPP-PA14</strain>
    </source>
</reference>
<dbReference type="Proteomes" id="UP000000653">
    <property type="component" value="Chromosome"/>
</dbReference>
<dbReference type="AlphaFoldDB" id="A0A0H2Z999"/>
<evidence type="ECO:0000256" key="5">
    <source>
        <dbReference type="ARBA" id="ARBA00023077"/>
    </source>
</evidence>
<dbReference type="BioCyc" id="PAER208963:G1G74-3661-MONOMER"/>
<feature type="domain" description="TonB-dependent receptor-like beta-barrel" evidence="11">
    <location>
        <begin position="246"/>
        <end position="662"/>
    </location>
</feature>
<evidence type="ECO:0000256" key="9">
    <source>
        <dbReference type="RuleBase" id="RU003357"/>
    </source>
</evidence>
<evidence type="ECO:0000256" key="4">
    <source>
        <dbReference type="ARBA" id="ARBA00022692"/>
    </source>
</evidence>
<name>A0A0H2Z999_PSEAB</name>
<evidence type="ECO:0000256" key="8">
    <source>
        <dbReference type="PROSITE-ProRule" id="PRU01360"/>
    </source>
</evidence>
<dbReference type="PANTHER" id="PTHR30069:SF27">
    <property type="entry name" value="BLL4766 PROTEIN"/>
    <property type="match status" value="1"/>
</dbReference>
<accession>A0A0H2Z999</accession>
<dbReference type="SUPFAM" id="SSF56935">
    <property type="entry name" value="Porins"/>
    <property type="match status" value="1"/>
</dbReference>